<evidence type="ECO:0000313" key="3">
    <source>
        <dbReference type="Proteomes" id="UP000704960"/>
    </source>
</evidence>
<feature type="domain" description="Methyltransferase putative zinc binding" evidence="1">
    <location>
        <begin position="8"/>
        <end position="32"/>
    </location>
</feature>
<sequence>MIAKRTQCRMCGSRDLTMFLDLGDQPPANRYL</sequence>
<proteinExistence type="predicted"/>
<reference evidence="2" key="1">
    <citation type="submission" date="2020-07" db="EMBL/GenBank/DDBJ databases">
        <title>Huge and variable diversity of episymbiotic CPR bacteria and DPANN archaea in groundwater ecosystems.</title>
        <authorList>
            <person name="He C.Y."/>
            <person name="Keren R."/>
            <person name="Whittaker M."/>
            <person name="Farag I.F."/>
            <person name="Doudna J."/>
            <person name="Cate J.H.D."/>
            <person name="Banfield J.F."/>
        </authorList>
    </citation>
    <scope>NUCLEOTIDE SEQUENCE</scope>
    <source>
        <strain evidence="2">NC_groundwater_1226_Ag_S-0.1um_59_124</strain>
    </source>
</reference>
<gene>
    <name evidence="2" type="ORF">HY474_01635</name>
</gene>
<evidence type="ECO:0000313" key="2">
    <source>
        <dbReference type="EMBL" id="MBI4132312.1"/>
    </source>
</evidence>
<dbReference type="InterPro" id="IPR038576">
    <property type="entry name" value="Methyltransf_Zn-bd_dom_put_sf"/>
</dbReference>
<dbReference type="AlphaFoldDB" id="A0A933DSX8"/>
<dbReference type="Gene3D" id="6.20.50.110">
    <property type="entry name" value="Methyltransferase, zinc-binding domain"/>
    <property type="match status" value="1"/>
</dbReference>
<feature type="non-terminal residue" evidence="2">
    <location>
        <position position="32"/>
    </location>
</feature>
<dbReference type="Pfam" id="PF08421">
    <property type="entry name" value="Methyltransf_13"/>
    <property type="match status" value="1"/>
</dbReference>
<dbReference type="EMBL" id="JACQMJ010000008">
    <property type="protein sequence ID" value="MBI4132312.1"/>
    <property type="molecule type" value="Genomic_DNA"/>
</dbReference>
<evidence type="ECO:0000259" key="1">
    <source>
        <dbReference type="Pfam" id="PF08421"/>
    </source>
</evidence>
<accession>A0A933DSX8</accession>
<comment type="caution">
    <text evidence="2">The sequence shown here is derived from an EMBL/GenBank/DDBJ whole genome shotgun (WGS) entry which is preliminary data.</text>
</comment>
<organism evidence="2 3">
    <name type="scientific">Candidatus Sungiibacteriota bacterium</name>
    <dbReference type="NCBI Taxonomy" id="2750080"/>
    <lineage>
        <taxon>Bacteria</taxon>
        <taxon>Candidatus Sungiibacteriota</taxon>
    </lineage>
</organism>
<dbReference type="InterPro" id="IPR013630">
    <property type="entry name" value="Methyltransf_Zn-bd_dom_put"/>
</dbReference>
<protein>
    <recommendedName>
        <fullName evidence="1">Methyltransferase putative zinc binding domain-containing protein</fullName>
    </recommendedName>
</protein>
<name>A0A933DSX8_9BACT</name>
<dbReference type="Proteomes" id="UP000704960">
    <property type="component" value="Unassembled WGS sequence"/>
</dbReference>